<comment type="caution">
    <text evidence="6">The sequence shown here is derived from an EMBL/GenBank/DDBJ whole genome shotgun (WGS) entry which is preliminary data.</text>
</comment>
<dbReference type="EMBL" id="ABCK01000003">
    <property type="protein sequence ID" value="EDM28910.1"/>
    <property type="molecule type" value="Genomic_DNA"/>
</dbReference>
<dbReference type="InterPro" id="IPR005119">
    <property type="entry name" value="LysR_subst-bd"/>
</dbReference>
<dbReference type="PRINTS" id="PR00039">
    <property type="entry name" value="HTHLYSR"/>
</dbReference>
<dbReference type="CDD" id="cd05466">
    <property type="entry name" value="PBP2_LTTR_substrate"/>
    <property type="match status" value="1"/>
</dbReference>
<dbReference type="Pfam" id="PF03466">
    <property type="entry name" value="LysR_substrate"/>
    <property type="match status" value="1"/>
</dbReference>
<evidence type="ECO:0000259" key="5">
    <source>
        <dbReference type="PROSITE" id="PS50931"/>
    </source>
</evidence>
<dbReference type="eggNOG" id="COG0583">
    <property type="taxonomic scope" value="Bacteria"/>
</dbReference>
<dbReference type="InterPro" id="IPR050950">
    <property type="entry name" value="HTH-type_LysR_regulators"/>
</dbReference>
<evidence type="ECO:0000313" key="7">
    <source>
        <dbReference type="Proteomes" id="UP000004947"/>
    </source>
</evidence>
<dbReference type="PROSITE" id="PS50931">
    <property type="entry name" value="HTH_LYSR"/>
    <property type="match status" value="1"/>
</dbReference>
<keyword evidence="3" id="KW-0238">DNA-binding</keyword>
<evidence type="ECO:0000256" key="2">
    <source>
        <dbReference type="ARBA" id="ARBA00023015"/>
    </source>
</evidence>
<evidence type="ECO:0000256" key="4">
    <source>
        <dbReference type="ARBA" id="ARBA00023163"/>
    </source>
</evidence>
<feature type="domain" description="HTH lysR-type" evidence="5">
    <location>
        <begin position="3"/>
        <end position="60"/>
    </location>
</feature>
<keyword evidence="4" id="KW-0804">Transcription</keyword>
<dbReference type="PANTHER" id="PTHR30419:SF7">
    <property type="entry name" value="HTH-TYPE TRANSCRIPTIONAL REGULATOR TDCA"/>
    <property type="match status" value="1"/>
</dbReference>
<dbReference type="Gene3D" id="1.10.10.10">
    <property type="entry name" value="Winged helix-like DNA-binding domain superfamily/Winged helix DNA-binding domain"/>
    <property type="match status" value="1"/>
</dbReference>
<keyword evidence="7" id="KW-1185">Reference proteome</keyword>
<dbReference type="InterPro" id="IPR000847">
    <property type="entry name" value="LysR_HTH_N"/>
</dbReference>
<dbReference type="InterPro" id="IPR036390">
    <property type="entry name" value="WH_DNA-bd_sf"/>
</dbReference>
<dbReference type="Pfam" id="PF00126">
    <property type="entry name" value="HTH_1"/>
    <property type="match status" value="1"/>
</dbReference>
<keyword evidence="2" id="KW-0805">Transcription regulation</keyword>
<dbReference type="Proteomes" id="UP000004947">
    <property type="component" value="Unassembled WGS sequence"/>
</dbReference>
<dbReference type="STRING" id="313628.LNTAR_13877"/>
<comment type="similarity">
    <text evidence="1">Belongs to the LysR transcriptional regulatory family.</text>
</comment>
<dbReference type="InterPro" id="IPR036388">
    <property type="entry name" value="WH-like_DNA-bd_sf"/>
</dbReference>
<dbReference type="Gene3D" id="3.40.190.10">
    <property type="entry name" value="Periplasmic binding protein-like II"/>
    <property type="match status" value="2"/>
</dbReference>
<evidence type="ECO:0000256" key="1">
    <source>
        <dbReference type="ARBA" id="ARBA00009437"/>
    </source>
</evidence>
<dbReference type="SUPFAM" id="SSF46785">
    <property type="entry name" value="Winged helix' DNA-binding domain"/>
    <property type="match status" value="1"/>
</dbReference>
<protein>
    <submittedName>
        <fullName evidence="6">Putative transcriptional regulator (LysR family) protein</fullName>
    </submittedName>
</protein>
<accession>A6DH27</accession>
<name>A6DH27_9BACT</name>
<reference evidence="6 7" key="1">
    <citation type="journal article" date="2010" name="J. Bacteriol.">
        <title>Genome sequence of Lentisphaera araneosa HTCC2155T, the type species of the order Lentisphaerales in the phylum Lentisphaerae.</title>
        <authorList>
            <person name="Thrash J.C."/>
            <person name="Cho J.C."/>
            <person name="Vergin K.L."/>
            <person name="Morris R.M."/>
            <person name="Giovannoni S.J."/>
        </authorList>
    </citation>
    <scope>NUCLEOTIDE SEQUENCE [LARGE SCALE GENOMIC DNA]</scope>
    <source>
        <strain evidence="6 7">HTCC2155</strain>
    </source>
</reference>
<proteinExistence type="inferred from homology"/>
<dbReference type="GO" id="GO:0005829">
    <property type="term" value="C:cytosol"/>
    <property type="evidence" value="ECO:0007669"/>
    <property type="project" value="TreeGrafter"/>
</dbReference>
<dbReference type="SUPFAM" id="SSF53850">
    <property type="entry name" value="Periplasmic binding protein-like II"/>
    <property type="match status" value="1"/>
</dbReference>
<dbReference type="GO" id="GO:0003700">
    <property type="term" value="F:DNA-binding transcription factor activity"/>
    <property type="evidence" value="ECO:0007669"/>
    <property type="project" value="InterPro"/>
</dbReference>
<gene>
    <name evidence="6" type="ORF">LNTAR_13877</name>
</gene>
<dbReference type="RefSeq" id="WP_007277212.1">
    <property type="nucleotide sequence ID" value="NZ_ABCK01000003.1"/>
</dbReference>
<dbReference type="AlphaFoldDB" id="A6DH27"/>
<dbReference type="PANTHER" id="PTHR30419">
    <property type="entry name" value="HTH-TYPE TRANSCRIPTIONAL REGULATOR YBHD"/>
    <property type="match status" value="1"/>
</dbReference>
<evidence type="ECO:0000256" key="3">
    <source>
        <dbReference type="ARBA" id="ARBA00023125"/>
    </source>
</evidence>
<sequence>MNINLHHLELFYYVAEAEGISNAVKVMPYAIQQPAISQQIVSLEKHLGVKLFERRPFCLTDAGRVLIAVVAPFMEKLATIEDELRDLDKQRLRLGCASLIAEHYIPQILPDLMKKYPKLMPVINELEGRSPYRDLISGDLDVVISSEPLPRSKKFNNETLLTIPYRVIVKKESPLVQNFQWSEQCLDSMSWVALQEDSYSMNLLKQEMRKHGCAPVYGALTNTISAALKYIQLGLGAGFMITPPKFLLESHGLVALNTDFLAEAEIGLAWREKDELKDILSSFRELARDLIMSRRSDFVS</sequence>
<evidence type="ECO:0000313" key="6">
    <source>
        <dbReference type="EMBL" id="EDM28910.1"/>
    </source>
</evidence>
<organism evidence="6 7">
    <name type="scientific">Lentisphaera araneosa HTCC2155</name>
    <dbReference type="NCBI Taxonomy" id="313628"/>
    <lineage>
        <taxon>Bacteria</taxon>
        <taxon>Pseudomonadati</taxon>
        <taxon>Lentisphaerota</taxon>
        <taxon>Lentisphaeria</taxon>
        <taxon>Lentisphaerales</taxon>
        <taxon>Lentisphaeraceae</taxon>
        <taxon>Lentisphaera</taxon>
    </lineage>
</organism>
<dbReference type="GO" id="GO:0003677">
    <property type="term" value="F:DNA binding"/>
    <property type="evidence" value="ECO:0007669"/>
    <property type="project" value="UniProtKB-KW"/>
</dbReference>